<organism evidence="7 8">
    <name type="scientific">Ureibacillus aquaedulcis</name>
    <dbReference type="NCBI Taxonomy" id="3058421"/>
    <lineage>
        <taxon>Bacteria</taxon>
        <taxon>Bacillati</taxon>
        <taxon>Bacillota</taxon>
        <taxon>Bacilli</taxon>
        <taxon>Bacillales</taxon>
        <taxon>Caryophanaceae</taxon>
        <taxon>Ureibacillus</taxon>
    </lineage>
</organism>
<proteinExistence type="predicted"/>
<feature type="transmembrane region" description="Helical" evidence="6">
    <location>
        <begin position="118"/>
        <end position="142"/>
    </location>
</feature>
<keyword evidence="2" id="KW-1003">Cell membrane</keyword>
<gene>
    <name evidence="7" type="ORF">QYB95_03555</name>
</gene>
<evidence type="ECO:0000313" key="8">
    <source>
        <dbReference type="Proteomes" id="UP001172743"/>
    </source>
</evidence>
<evidence type="ECO:0000256" key="1">
    <source>
        <dbReference type="ARBA" id="ARBA00004651"/>
    </source>
</evidence>
<dbReference type="PANTHER" id="PTHR33545:SF3">
    <property type="entry name" value="UPF0750 MEMBRANE PROTEIN YQFU"/>
    <property type="match status" value="1"/>
</dbReference>
<dbReference type="InterPro" id="IPR003740">
    <property type="entry name" value="YitT"/>
</dbReference>
<feature type="transmembrane region" description="Helical" evidence="6">
    <location>
        <begin position="80"/>
        <end position="98"/>
    </location>
</feature>
<comment type="caution">
    <text evidence="7">The sequence shown here is derived from an EMBL/GenBank/DDBJ whole genome shotgun (WGS) entry which is preliminary data.</text>
</comment>
<protein>
    <submittedName>
        <fullName evidence="7">YitT family protein</fullName>
    </submittedName>
</protein>
<accession>A0ABT8GMH8</accession>
<dbReference type="RefSeq" id="WP_301136726.1">
    <property type="nucleotide sequence ID" value="NZ_JAUHTQ010000002.1"/>
</dbReference>
<evidence type="ECO:0000256" key="5">
    <source>
        <dbReference type="ARBA" id="ARBA00023136"/>
    </source>
</evidence>
<evidence type="ECO:0000313" key="7">
    <source>
        <dbReference type="EMBL" id="MDN4492606.1"/>
    </source>
</evidence>
<name>A0ABT8GMH8_9BACL</name>
<keyword evidence="3 6" id="KW-0812">Transmembrane</keyword>
<evidence type="ECO:0000256" key="2">
    <source>
        <dbReference type="ARBA" id="ARBA00022475"/>
    </source>
</evidence>
<keyword evidence="8" id="KW-1185">Reference proteome</keyword>
<sequence>MMEKQAITTFLNRASIIAFGAALAALAFNMLLQPNDIMAPGLGGVVLLLNQFLPLSTGLLYFVLNIPLFLLGLRFIGLRFIFYSFMGMTFLSLFLLLFEHVPIVNQPVIGSIVGGLLSGTAIAIILLAGGSTGGLDIVCVIINRLRPKLTTGKVMFMLNAFIVLCSVFLFGITKSVLSILSIYLASKALDLSYNAGEKYVQRFNARSSQNIEQTDTIHPE</sequence>
<evidence type="ECO:0000256" key="4">
    <source>
        <dbReference type="ARBA" id="ARBA00022989"/>
    </source>
</evidence>
<feature type="transmembrane region" description="Helical" evidence="6">
    <location>
        <begin position="52"/>
        <end position="73"/>
    </location>
</feature>
<feature type="transmembrane region" description="Helical" evidence="6">
    <location>
        <begin position="12"/>
        <end position="32"/>
    </location>
</feature>
<keyword evidence="4 6" id="KW-1133">Transmembrane helix</keyword>
<dbReference type="Proteomes" id="UP001172743">
    <property type="component" value="Unassembled WGS sequence"/>
</dbReference>
<evidence type="ECO:0000256" key="3">
    <source>
        <dbReference type="ARBA" id="ARBA00022692"/>
    </source>
</evidence>
<dbReference type="Pfam" id="PF02588">
    <property type="entry name" value="YitT_membrane"/>
    <property type="match status" value="1"/>
</dbReference>
<dbReference type="PANTHER" id="PTHR33545">
    <property type="entry name" value="UPF0750 MEMBRANE PROTEIN YITT-RELATED"/>
    <property type="match status" value="1"/>
</dbReference>
<feature type="transmembrane region" description="Helical" evidence="6">
    <location>
        <begin position="154"/>
        <end position="184"/>
    </location>
</feature>
<evidence type="ECO:0000256" key="6">
    <source>
        <dbReference type="SAM" id="Phobius"/>
    </source>
</evidence>
<comment type="subcellular location">
    <subcellularLocation>
        <location evidence="1">Cell membrane</location>
        <topology evidence="1">Multi-pass membrane protein</topology>
    </subcellularLocation>
</comment>
<reference evidence="7" key="1">
    <citation type="submission" date="2023-07" db="EMBL/GenBank/DDBJ databases">
        <title>Ureibacillus sp. isolated from freshwater well.</title>
        <authorList>
            <person name="Kirdat K."/>
            <person name="Bhatt A."/>
            <person name="Teware R."/>
            <person name="Bhavsar Y."/>
            <person name="Yadav A."/>
        </authorList>
    </citation>
    <scope>NUCLEOTIDE SEQUENCE</scope>
    <source>
        <strain evidence="7">BA0131</strain>
    </source>
</reference>
<keyword evidence="5 6" id="KW-0472">Membrane</keyword>
<dbReference type="EMBL" id="JAUHTQ010000002">
    <property type="protein sequence ID" value="MDN4492606.1"/>
    <property type="molecule type" value="Genomic_DNA"/>
</dbReference>
<dbReference type="InterPro" id="IPR051461">
    <property type="entry name" value="UPF0750_membrane"/>
</dbReference>